<comment type="caution">
    <text evidence="1">The sequence shown here is derived from an EMBL/GenBank/DDBJ whole genome shotgun (WGS) entry which is preliminary data.</text>
</comment>
<organism evidence="1 2">
    <name type="scientific">Araneus ventricosus</name>
    <name type="common">Orbweaver spider</name>
    <name type="synonym">Epeira ventricosa</name>
    <dbReference type="NCBI Taxonomy" id="182803"/>
    <lineage>
        <taxon>Eukaryota</taxon>
        <taxon>Metazoa</taxon>
        <taxon>Ecdysozoa</taxon>
        <taxon>Arthropoda</taxon>
        <taxon>Chelicerata</taxon>
        <taxon>Arachnida</taxon>
        <taxon>Araneae</taxon>
        <taxon>Araneomorphae</taxon>
        <taxon>Entelegynae</taxon>
        <taxon>Araneoidea</taxon>
        <taxon>Araneidae</taxon>
        <taxon>Araneus</taxon>
    </lineage>
</organism>
<accession>A0A4Y2RUA9</accession>
<dbReference type="Proteomes" id="UP000499080">
    <property type="component" value="Unassembled WGS sequence"/>
</dbReference>
<evidence type="ECO:0000313" key="1">
    <source>
        <dbReference type="EMBL" id="GBN78966.1"/>
    </source>
</evidence>
<name>A0A4Y2RUA9_ARAVE</name>
<proteinExistence type="predicted"/>
<gene>
    <name evidence="1" type="ORF">AVEN_99579_1</name>
</gene>
<evidence type="ECO:0000313" key="2">
    <source>
        <dbReference type="Proteomes" id="UP000499080"/>
    </source>
</evidence>
<dbReference type="EMBL" id="BGPR01018361">
    <property type="protein sequence ID" value="GBN78966.1"/>
    <property type="molecule type" value="Genomic_DNA"/>
</dbReference>
<reference evidence="1 2" key="1">
    <citation type="journal article" date="2019" name="Sci. Rep.">
        <title>Orb-weaving spider Araneus ventricosus genome elucidates the spidroin gene catalogue.</title>
        <authorList>
            <person name="Kono N."/>
            <person name="Nakamura H."/>
            <person name="Ohtoshi R."/>
            <person name="Moran D.A.P."/>
            <person name="Shinohara A."/>
            <person name="Yoshida Y."/>
            <person name="Fujiwara M."/>
            <person name="Mori M."/>
            <person name="Tomita M."/>
            <person name="Arakawa K."/>
        </authorList>
    </citation>
    <scope>NUCLEOTIDE SEQUENCE [LARGE SCALE GENOMIC DNA]</scope>
</reference>
<keyword evidence="2" id="KW-1185">Reference proteome</keyword>
<dbReference type="AlphaFoldDB" id="A0A4Y2RUA9"/>
<protein>
    <submittedName>
        <fullName evidence="1">Uncharacterized protein</fullName>
    </submittedName>
</protein>
<sequence length="102" mass="12138">MLFRALIPTTVPNFKTTPFFSPIFPSLPGLWVKLRWTSESRHLLTWVKLRWTSETRHLLTWAKLRWTSETRQLLTWAKLRWTSETRHLNLRRIIGASGPAKL</sequence>